<feature type="transmembrane region" description="Helical" evidence="7">
    <location>
        <begin position="235"/>
        <end position="253"/>
    </location>
</feature>
<name>A0ABX2IBD5_9RHOO</name>
<feature type="transmembrane region" description="Helical" evidence="7">
    <location>
        <begin position="61"/>
        <end position="81"/>
    </location>
</feature>
<evidence type="ECO:0000256" key="7">
    <source>
        <dbReference type="HAMAP-Rule" id="MF_01147"/>
    </source>
</evidence>
<comment type="subcellular location">
    <subcellularLocation>
        <location evidence="7">Cell membrane</location>
        <topology evidence="7">Multi-pass membrane protein</topology>
    </subcellularLocation>
</comment>
<evidence type="ECO:0000256" key="6">
    <source>
        <dbReference type="ARBA" id="ARBA00023136"/>
    </source>
</evidence>
<dbReference type="PANTHER" id="PTHR30589:SF0">
    <property type="entry name" value="PHOSPHATIDYLGLYCEROL--PROLIPOPROTEIN DIACYLGLYCERYL TRANSFERASE"/>
    <property type="match status" value="1"/>
</dbReference>
<evidence type="ECO:0000256" key="5">
    <source>
        <dbReference type="ARBA" id="ARBA00022989"/>
    </source>
</evidence>
<dbReference type="PROSITE" id="PS01311">
    <property type="entry name" value="LGT"/>
    <property type="match status" value="1"/>
</dbReference>
<protein>
    <recommendedName>
        <fullName evidence="7">Phosphatidylglycerol--prolipoprotein diacylglyceryl transferase</fullName>
        <ecNumber evidence="7">2.5.1.145</ecNumber>
    </recommendedName>
</protein>
<keyword evidence="5 7" id="KW-1133">Transmembrane helix</keyword>
<dbReference type="PANTHER" id="PTHR30589">
    <property type="entry name" value="PROLIPOPROTEIN DIACYLGLYCERYL TRANSFERASE"/>
    <property type="match status" value="1"/>
</dbReference>
<evidence type="ECO:0000313" key="8">
    <source>
        <dbReference type="EMBL" id="NSL53616.1"/>
    </source>
</evidence>
<dbReference type="InterPro" id="IPR001640">
    <property type="entry name" value="Lgt"/>
</dbReference>
<accession>A0ABX2IBD5</accession>
<evidence type="ECO:0000256" key="1">
    <source>
        <dbReference type="ARBA" id="ARBA00007150"/>
    </source>
</evidence>
<comment type="function">
    <text evidence="7">Catalyzes the transfer of the diacylglyceryl group from phosphatidylglycerol to the sulfhydryl group of the N-terminal cysteine of a prolipoprotein, the first step in the formation of mature lipoproteins.</text>
</comment>
<dbReference type="EC" id="2.5.1.145" evidence="7"/>
<comment type="catalytic activity">
    <reaction evidence="7">
        <text>L-cysteinyl-[prolipoprotein] + a 1,2-diacyl-sn-glycero-3-phospho-(1'-sn-glycerol) = an S-1,2-diacyl-sn-glyceryl-L-cysteinyl-[prolipoprotein] + sn-glycerol 1-phosphate + H(+)</text>
        <dbReference type="Rhea" id="RHEA:56712"/>
        <dbReference type="Rhea" id="RHEA-COMP:14679"/>
        <dbReference type="Rhea" id="RHEA-COMP:14680"/>
        <dbReference type="ChEBI" id="CHEBI:15378"/>
        <dbReference type="ChEBI" id="CHEBI:29950"/>
        <dbReference type="ChEBI" id="CHEBI:57685"/>
        <dbReference type="ChEBI" id="CHEBI:64716"/>
        <dbReference type="ChEBI" id="CHEBI:140658"/>
        <dbReference type="EC" id="2.5.1.145"/>
    </reaction>
</comment>
<proteinExistence type="inferred from homology"/>
<reference evidence="8 9" key="1">
    <citation type="submission" date="2020-06" db="EMBL/GenBank/DDBJ databases">
        <title>Draft genome of Uliginosibacterium sp. IMCC34675.</title>
        <authorList>
            <person name="Song J."/>
        </authorList>
    </citation>
    <scope>NUCLEOTIDE SEQUENCE [LARGE SCALE GENOMIC DNA]</scope>
    <source>
        <strain evidence="8 9">IMCC34675</strain>
    </source>
</reference>
<keyword evidence="9" id="KW-1185">Reference proteome</keyword>
<comment type="similarity">
    <text evidence="1 7">Belongs to the Lgt family.</text>
</comment>
<evidence type="ECO:0000256" key="2">
    <source>
        <dbReference type="ARBA" id="ARBA00022475"/>
    </source>
</evidence>
<dbReference type="HAMAP" id="MF_01147">
    <property type="entry name" value="Lgt"/>
    <property type="match status" value="1"/>
</dbReference>
<dbReference type="Proteomes" id="UP000778523">
    <property type="component" value="Unassembled WGS sequence"/>
</dbReference>
<dbReference type="RefSeq" id="WP_170019770.1">
    <property type="nucleotide sequence ID" value="NZ_JABCSC020000001.1"/>
</dbReference>
<feature type="transmembrane region" description="Helical" evidence="7">
    <location>
        <begin position="23"/>
        <end position="40"/>
    </location>
</feature>
<evidence type="ECO:0000256" key="3">
    <source>
        <dbReference type="ARBA" id="ARBA00022679"/>
    </source>
</evidence>
<feature type="transmembrane region" description="Helical" evidence="7">
    <location>
        <begin position="101"/>
        <end position="118"/>
    </location>
</feature>
<dbReference type="Pfam" id="PF01790">
    <property type="entry name" value="LGT"/>
    <property type="match status" value="1"/>
</dbReference>
<evidence type="ECO:0000313" key="9">
    <source>
        <dbReference type="Proteomes" id="UP000778523"/>
    </source>
</evidence>
<feature type="binding site" evidence="7">
    <location>
        <position position="144"/>
    </location>
    <ligand>
        <name>a 1,2-diacyl-sn-glycero-3-phospho-(1'-sn-glycerol)</name>
        <dbReference type="ChEBI" id="CHEBI:64716"/>
    </ligand>
</feature>
<organism evidence="8 9">
    <name type="scientific">Uliginosibacterium aquaticum</name>
    <dbReference type="NCBI Taxonomy" id="2731212"/>
    <lineage>
        <taxon>Bacteria</taxon>
        <taxon>Pseudomonadati</taxon>
        <taxon>Pseudomonadota</taxon>
        <taxon>Betaproteobacteria</taxon>
        <taxon>Rhodocyclales</taxon>
        <taxon>Zoogloeaceae</taxon>
        <taxon>Uliginosibacterium</taxon>
    </lineage>
</organism>
<dbReference type="NCBIfam" id="TIGR00544">
    <property type="entry name" value="lgt"/>
    <property type="match status" value="1"/>
</dbReference>
<evidence type="ECO:0000256" key="4">
    <source>
        <dbReference type="ARBA" id="ARBA00022692"/>
    </source>
</evidence>
<keyword evidence="2 7" id="KW-1003">Cell membrane</keyword>
<comment type="caution">
    <text evidence="8">The sequence shown here is derived from an EMBL/GenBank/DDBJ whole genome shotgun (WGS) entry which is preliminary data.</text>
</comment>
<sequence>MPALPFIHPQFDPVALAIGPLAVRWYGLMYLLAFLFFIVLGRQYMQRRPDMGWTREAQDDLLFYGMLGVILGGRLGYVLFYKASFYFSHPLEILKVWEGGMAFHGGLLGVLIALWLFGRKSGRHFLQVGDFVAPLVPTGLAAGRMGNFINGELWGRVTAPDAPWAMVFPQAWQADAKLVAADPALQTSLVQYFEPVSQQMVTGLPRHASQLYQFALEGLSLFVILWLFSRKPRPMGAVSGLFLIGYGSFRFIAEFAREPDDFLGLLAGHLSMGQWLSLPMIAAGVAMMIWAYRRKAA</sequence>
<keyword evidence="3 7" id="KW-0808">Transferase</keyword>
<gene>
    <name evidence="7" type="primary">lgt</name>
    <name evidence="8" type="ORF">HJ583_001120</name>
</gene>
<dbReference type="EMBL" id="JABCSC020000001">
    <property type="protein sequence ID" value="NSL53616.1"/>
    <property type="molecule type" value="Genomic_DNA"/>
</dbReference>
<feature type="transmembrane region" description="Helical" evidence="7">
    <location>
        <begin position="273"/>
        <end position="292"/>
    </location>
</feature>
<comment type="pathway">
    <text evidence="7">Protein modification; lipoprotein biosynthesis (diacylglyceryl transfer).</text>
</comment>
<keyword evidence="4 7" id="KW-0812">Transmembrane</keyword>
<keyword evidence="6 7" id="KW-0472">Membrane</keyword>
<dbReference type="GO" id="GO:0016740">
    <property type="term" value="F:transferase activity"/>
    <property type="evidence" value="ECO:0007669"/>
    <property type="project" value="UniProtKB-KW"/>
</dbReference>